<evidence type="ECO:0000313" key="3">
    <source>
        <dbReference type="Proteomes" id="UP001190640"/>
    </source>
</evidence>
<feature type="region of interest" description="Disordered" evidence="1">
    <location>
        <begin position="1396"/>
        <end position="1425"/>
    </location>
</feature>
<feature type="compositionally biased region" description="Acidic residues" evidence="1">
    <location>
        <begin position="3568"/>
        <end position="3578"/>
    </location>
</feature>
<gene>
    <name evidence="4" type="primary">FSIP2</name>
</gene>
<evidence type="ECO:0000259" key="2">
    <source>
        <dbReference type="Pfam" id="PF15783"/>
    </source>
</evidence>
<feature type="region of interest" description="Disordered" evidence="1">
    <location>
        <begin position="3475"/>
        <end position="3528"/>
    </location>
</feature>
<dbReference type="Pfam" id="PF15783">
    <property type="entry name" value="FSIP2"/>
    <property type="match status" value="3"/>
</dbReference>
<feature type="compositionally biased region" description="Polar residues" evidence="1">
    <location>
        <begin position="862"/>
        <end position="875"/>
    </location>
</feature>
<feature type="domain" description="Fibrous sheath-interacting protein 2 C-terminal" evidence="2">
    <location>
        <begin position="2464"/>
        <end position="2777"/>
    </location>
</feature>
<feature type="region of interest" description="Disordered" evidence="1">
    <location>
        <begin position="3547"/>
        <end position="3635"/>
    </location>
</feature>
<feature type="region of interest" description="Disordered" evidence="1">
    <location>
        <begin position="38"/>
        <end position="58"/>
    </location>
</feature>
<organism evidence="3 4">
    <name type="scientific">Eublepharis macularius</name>
    <name type="common">Leopard gecko</name>
    <name type="synonym">Cyrtodactylus macularius</name>
    <dbReference type="NCBI Taxonomy" id="481883"/>
    <lineage>
        <taxon>Eukaryota</taxon>
        <taxon>Metazoa</taxon>
        <taxon>Chordata</taxon>
        <taxon>Craniata</taxon>
        <taxon>Vertebrata</taxon>
        <taxon>Euteleostomi</taxon>
        <taxon>Lepidosauria</taxon>
        <taxon>Squamata</taxon>
        <taxon>Bifurcata</taxon>
        <taxon>Gekkota</taxon>
        <taxon>Eublepharidae</taxon>
        <taxon>Eublepharinae</taxon>
        <taxon>Eublepharis</taxon>
    </lineage>
</organism>
<dbReference type="KEGG" id="emc:129341016"/>
<feature type="compositionally biased region" description="Polar residues" evidence="1">
    <location>
        <begin position="3608"/>
        <end position="3624"/>
    </location>
</feature>
<dbReference type="CTD" id="401024"/>
<feature type="domain" description="Fibrous sheath-interacting protein 2 C-terminal" evidence="2">
    <location>
        <begin position="1566"/>
        <end position="1912"/>
    </location>
</feature>
<dbReference type="PANTHER" id="PTHR21856">
    <property type="entry name" value="FIBROUS SHEATH-INTERACTING PROTEIN 2"/>
    <property type="match status" value="1"/>
</dbReference>
<accession>A0AA97KBA6</accession>
<dbReference type="Proteomes" id="UP001190640">
    <property type="component" value="Chromosome 13"/>
</dbReference>
<feature type="compositionally biased region" description="Basic and acidic residues" evidence="1">
    <location>
        <begin position="851"/>
        <end position="861"/>
    </location>
</feature>
<dbReference type="InterPro" id="IPR031554">
    <property type="entry name" value="FSIP2_C"/>
</dbReference>
<dbReference type="RefSeq" id="XP_054851859.1">
    <property type="nucleotide sequence ID" value="XM_054995884.1"/>
</dbReference>
<sequence>METVSQVHAGSVASEIVDSVLHKMYSVVMDTLFSSSESKSEVDSSSSNQGPLRAEPSHLTAASDIQKMTIALSQLQPQPRTLGEELVQSVLNKVASFAASNLEEILPLSAHQKWKPHWAFQCDMQAGDGPVCRPRTFSDDSESSLMSVSLSKSDLTMFAKDIVSKVLGTIIDEFKTEDYHRTILRVNTLSSDQISIASNLVHSVVQDLHTDDVHLCHLHKHPTLRCFKADELPPSHMHFHLESAMKGTRVRAKCIFHDEFISYLKQVLPKEGILKHIFEQQPLTDASIHENLKMLQVTENIVSEVFMRIQDLEPSICLLKRTPGELSERLFCSSFKRAETPGLFLGDSQAEIGSVARDIVANVFENVQKCLVHSVPNTPEKDIFLGRKNWAFSKGSAREVEHRFTQPQFPFYNVSLKASMDTIDRIAKDTVECVVLTLETFVARHFRREFKCNFLEIVKFPLESLSFTQPTRSLHSLSTGVGNGTETFSSEIPGSANERTLPPLGSAHNFLGISKLGSAITKEGIEAAFRQVQMLHSELSVYANNAVSSILEIIKRTLDNQLSQKEATLFCSSSESLVLSETISVMLDRCTESLTEITSELMVENLQLEMSGQALARDKTPTQNPVALPRMKKTSRKYRRIDLSDSCPPINVPGNVIRLEEEELKEEVPCRFPSVFKFSEWDIHTVPEGHKGLPCCTSAARTRATRWHGLDKGPNKLKLGFLEDDWLPRQRSIPKGSILEKLFNKTEESEAISRVTGQRSKADPTHCTHLLHSRSFMNPEGTCYSPACPVKLTHTAETIVNTLLSEFGLESDPAGQASLFEKFRPLSPLKEDPRMETSLSSMSEQQTVFSRWEKRVTHSSEKTNPSTEESSLLTQDGSSLLSKWESTQPVPRSSKRHEEAELLACAHMPAPGEIQQLADHIVLCVIKELILITTRDSLEEKDYGISAPSWKQKLQKRIWRSTYPSSSPQISSCLGLLWEPLTAAVISNVLSNISDVKARSSTQERKDSFESMFCSVDSYCPEHGLMGSRSSPLNIEDLASQISKVVIGVLCEKNILQEPPKRKGFSARKPKYIYIPPLCLADFDDIYHPLVKEVATLLSLEIERRSKYGIGGNTGDFLAHHHFTSPRFSRSSRTYGKGPSDIRRTMCLSTMDHISHKTQRLSCIVSNLEHFIHNLKTEESKDIVNKVLHIIFDSLQPGPSQSGLGGPFPNTSSQTVVPYQNRKLPAKQCLLRSSICPHACRLTSKASSNLGLSPNSVLLLDVVSEKLIQALLEKCLMTDKFASTFAFDDFPEEEQICDDRAHDSDSAVVSHSRRWMEDQEVDSNTSTFTYEVKYSEEPWAEVQSGASSYESALDNLAHTLVKPVMTELSLSIEKPRRMNPLSKKAVGFTQPISRKPHVQHARYGRSEACSSMPRGRKPEYRMPIPGRRHTRKNVRERTKPLLGSAVQHRTCASRAATPTGKLYARKPFSASSFKKSHQREVGYVRSHPDHSQFQPEFSAIYPATFLEDVISQLLVRMYTSLCSKYDSVSCMDMREMNTLFVNALVDEFKKAGVGLLQQAEEKTYFPLVDNQTINKLVDSILSEFGFQLATEKDKISDVNTMAERAAEIILMEILDYQLPPQVCRRLPKSVYRNVKAGNIIHRIEECFSFPKAQRQKQPPPAYITILSQKYLERVINQIMAQFFPPSDRATQKLGKWEMSQVDFNDLCSYMVNQVMRSIAKHKIWVAKKNDRCRLHSEKEIQSMVDSVYAKILKKSGSQSSVQKDVKCRSTTLVDSIASFIIQEITHHHLQTFLSTEEDPYTSHDAEALSKNIVKTVLDSVCKPPPGIFPAKQLEEIVSKVLSKIFCGSMVKKGGVKGQHEADLPEMAKRLANSINLQFGRATVMGAKKGEEPSLVVPLMDVMDDMVDSVCHNISTEQEQASCGDLGSPGDATALETIKNWIEKGISDYLLHPLFSGDFLKGSHSSPVYKDNTENTGEEFGEIQEQHESRSPFNTFLSSGFLEDVITGLLSKIFSSTSSRDSTPIQDAKHPSHADIRKLSTQLLDDVRMKLLKHKIRVTKDTHPEQYEFSEDDVQNMTESLCGKILQKAGSLEAVQRDMKNKSNSLIDRIAGFLIGDILKKHVQPFIPSEESPACNAATSRDTKSRFDIHRTIVNPLDPKQATQEMQGGSSPSVFREIVSGLFSKIADSLSDIPLLDSRKELEDTAVRLAESLTKTLTKSQFNIQEDPEEKQGSSLEARTLVDRMSPHKDMPCEEDRGHTSPHHNITISFEEAAGYLLRSGRPSNLAEVKCFLQKNLFVGEADSKAKPPVPYMTVLSYQIVEAIIGRILGQIFPSLSSASACSAQEEGPFGPDFYNRIAQIKKDTMAAVLKQAIWISTYGSARETRVSEEAVKSMVESVYSDLLHEVLFQQPLPQDREGLSKFYVTKIACFIMNEMFKYHLQSLGAEEALSCPSPPDKSPQASHLTIFPYSLLEVILGQLLEKIFSPPENTEKQIDFSDSNFTEMAANLKSGVIPEICAHEIRLENIPERIPDMDRETEEDIANSVYSQILHNWESQHELQNSVLRQGNAVILRVASVLIREILNYHICPFLSGSDSSKSICTKWQKEMEPRPHATHSAAFLEDVIVAFFCQVLSSPNIQAYSKDNCLSEDKLRDRVIEQVHTLVLAFQLSNVKVINCAEECSYFPKVTAEEVIQISNTIYQKLIEKSGSELEIFKVFQRKSHNLAEQLIPLMLKEISRYHFQPLFTGDTSPYLFSFLQADSIIDRVETILPDSTSSSTSFGERFSKIIHRIFPLWDSSGSDGLEEHDPTFGKPVKTTYFTKHMKEQPSSQPLQTEGRVDVHSSSFLKDIFRGLISKFLSSTTNACMPEKKGDDLEPFLKNLVESVFRELAKSPAKLLQAPEEGHASSAMSEKESAKITRLRNEFQVWPGNDKVEDWDSGGGQTPGKVVESACAGILRHSSSEASLYDDLTSDNEEVVDRLACYMVRAVSRCDFEPGSDSEDDWSYSTTAIRMESDKIIQKFLSNMELVKGKSESSESPVPVVSVLVLEEILSRFLTKILLAQHDLASPEAKTLSKAEVNDIADQLKTSVEMHMSKNKINLVSEDQPNLHPEYEDTVNQVVHSVFSNVLEKSGSQHQMYNDVRNTKVIFPDQVASMIVNEISSCSTSNLCTENTENKTSSALELDRIVSKVIAQMGQHVEPDKEPSMDTMTTLPDLAQESVEEALLKEVPVKIVPYLGDKPLEIDPHLISDHLAVLSIKTESLEKLNKRCRSRTGIGLTELRKASLSSKSVFRNLEHQNDNKKKERRPSLDFSGHLDVKPREIVCRNSFQCLMKPDVSRVQLLKDVSSKEDLMLRLIAHDIEGNPFTMLDWEAKESESEEEEEQVLQEETSFFFEVPTIPPAQDGGAEPTKAATESVNLPKTSSSITQKKSLSLSKCCPALSLSSSTTEAALRKKSEFCPTNIPQIEITAMASGHHIPPLEPAQSRSDKALKVAAAASPSAKNVSKSVAGAPLDTEQPPPATRTDGEPEEQTLEKAVVGMHLCRDTEETSGAVEITSVYRDQNFHESSSEEEEEEEDQAEAGTNPMTASNSETVTIPRQRSSRFEKISNALSRVFSRTSASSLNTPKPDKEKTDKA</sequence>
<reference evidence="4" key="1">
    <citation type="submission" date="2025-08" db="UniProtKB">
        <authorList>
            <consortium name="RefSeq"/>
        </authorList>
    </citation>
    <scope>IDENTIFICATION</scope>
    <source>
        <tissue evidence="4">Blood</tissue>
    </source>
</reference>
<keyword evidence="3" id="KW-1185">Reference proteome</keyword>
<name>A0AA97KBA6_EUBMA</name>
<feature type="region of interest" description="Disordered" evidence="1">
    <location>
        <begin position="850"/>
        <end position="875"/>
    </location>
</feature>
<dbReference type="GeneID" id="129341016"/>
<dbReference type="InterPro" id="IPR038891">
    <property type="entry name" value="FSIP2"/>
</dbReference>
<dbReference type="PANTHER" id="PTHR21856:SF7">
    <property type="entry name" value="FIBROUS SHEATH-INTERACTING PROTEIN 2"/>
    <property type="match status" value="1"/>
</dbReference>
<feature type="compositionally biased region" description="Polar residues" evidence="1">
    <location>
        <begin position="3583"/>
        <end position="3598"/>
    </location>
</feature>
<dbReference type="GO" id="GO:0005739">
    <property type="term" value="C:mitochondrion"/>
    <property type="evidence" value="ECO:0007669"/>
    <property type="project" value="TreeGrafter"/>
</dbReference>
<feature type="domain" description="Fibrous sheath-interacting protein 2 C-terminal" evidence="2">
    <location>
        <begin position="2943"/>
        <end position="3457"/>
    </location>
</feature>
<evidence type="ECO:0000256" key="1">
    <source>
        <dbReference type="SAM" id="MobiDB-lite"/>
    </source>
</evidence>
<protein>
    <submittedName>
        <fullName evidence="4">Fibrous sheath-interacting protein 2</fullName>
    </submittedName>
</protein>
<feature type="compositionally biased region" description="Basic and acidic residues" evidence="1">
    <location>
        <begin position="3626"/>
        <end position="3635"/>
    </location>
</feature>
<evidence type="ECO:0000313" key="4">
    <source>
        <dbReference type="RefSeq" id="XP_054851859.1"/>
    </source>
</evidence>
<feature type="compositionally biased region" description="Low complexity" evidence="1">
    <location>
        <begin position="3491"/>
        <end position="3508"/>
    </location>
</feature>
<proteinExistence type="predicted"/>